<accession>A0ABX8J8N9</accession>
<name>A0ABX8J8N9_9BACT</name>
<dbReference type="PROSITE" id="PS50122">
    <property type="entry name" value="CHEB"/>
    <property type="match status" value="1"/>
</dbReference>
<feature type="active site" evidence="1">
    <location>
        <position position="13"/>
    </location>
</feature>
<dbReference type="EMBL" id="CP076723">
    <property type="protein sequence ID" value="QWV93442.1"/>
    <property type="molecule type" value="Genomic_DNA"/>
</dbReference>
<keyword evidence="1" id="KW-0378">Hydrolase</keyword>
<keyword evidence="4" id="KW-1185">Reference proteome</keyword>
<evidence type="ECO:0000313" key="3">
    <source>
        <dbReference type="EMBL" id="QWV93442.1"/>
    </source>
</evidence>
<feature type="active site" evidence="1">
    <location>
        <position position="40"/>
    </location>
</feature>
<dbReference type="Proteomes" id="UP000683557">
    <property type="component" value="Chromosome"/>
</dbReference>
<dbReference type="PANTHER" id="PTHR42872:SF6">
    <property type="entry name" value="PROTEIN-GLUTAMATE METHYLESTERASE_PROTEIN-GLUTAMINE GLUTAMINASE"/>
    <property type="match status" value="1"/>
</dbReference>
<protein>
    <submittedName>
        <fullName evidence="3">Chemotaxis protein CheB</fullName>
    </submittedName>
</protein>
<dbReference type="Pfam" id="PF01339">
    <property type="entry name" value="CheB_methylest"/>
    <property type="match status" value="1"/>
</dbReference>
<sequence length="330" mass="35790">MYDPQAVIVVGASAGGMEAFSRLASGLDPALPAAICLVVHITGAEPTAFAARLSRNGPFTAVFPGDGTRLQAGCIYLAPPDRHLVLADSTIRLLYGPRENWNRPAIDPLFRSAAVHYRIRTVGVLLSGLLDDGVDGLRAIQSCGGTTVVQDPSEAMYPDMPQNAVRRGCADHVVSLDAMPELLARLAVSPHGTEPPVPEELLREVAFVEQGAVAYRYGAPDWRETTLACPECGGPLWDKAGKGEMYGCTVGHRFGSDSLAALQDQGIEQALWQALRLLEERGQLQKRLADDESSRGRVTMAEKYRERSEESLSNAERLKQFLQHLRATTN</sequence>
<keyword evidence="1" id="KW-0145">Chemotaxis</keyword>
<dbReference type="InterPro" id="IPR011247">
    <property type="entry name" value="Chemotax_prot-Glu_Me-esterase"/>
</dbReference>
<dbReference type="PIRSF" id="PIRSF036461">
    <property type="entry name" value="Chmtx_methlestr"/>
    <property type="match status" value="1"/>
</dbReference>
<feature type="active site" evidence="1">
    <location>
        <position position="132"/>
    </location>
</feature>
<proteinExistence type="predicted"/>
<dbReference type="PANTHER" id="PTHR42872">
    <property type="entry name" value="PROTEIN-GLUTAMATE METHYLESTERASE/PROTEIN-GLUTAMINE GLUTAMINASE"/>
    <property type="match status" value="1"/>
</dbReference>
<dbReference type="RefSeq" id="WP_216800159.1">
    <property type="nucleotide sequence ID" value="NZ_CP076723.1"/>
</dbReference>
<organism evidence="3 4">
    <name type="scientific">Geomonas oryzisoli</name>
    <dbReference type="NCBI Taxonomy" id="2847992"/>
    <lineage>
        <taxon>Bacteria</taxon>
        <taxon>Pseudomonadati</taxon>
        <taxon>Thermodesulfobacteriota</taxon>
        <taxon>Desulfuromonadia</taxon>
        <taxon>Geobacterales</taxon>
        <taxon>Geobacteraceae</taxon>
        <taxon>Geomonas</taxon>
    </lineage>
</organism>
<reference evidence="3 4" key="1">
    <citation type="submission" date="2021-06" db="EMBL/GenBank/DDBJ databases">
        <title>Gemonas diversity in paddy soil.</title>
        <authorList>
            <person name="Liu G."/>
        </authorList>
    </citation>
    <scope>NUCLEOTIDE SEQUENCE [LARGE SCALE GENOMIC DNA]</scope>
    <source>
        <strain evidence="3 4">RG10</strain>
    </source>
</reference>
<feature type="domain" description="CheB-type methylesterase" evidence="2">
    <location>
        <begin position="1"/>
        <end position="177"/>
    </location>
</feature>
<evidence type="ECO:0000259" key="2">
    <source>
        <dbReference type="PROSITE" id="PS50122"/>
    </source>
</evidence>
<evidence type="ECO:0000313" key="4">
    <source>
        <dbReference type="Proteomes" id="UP000683557"/>
    </source>
</evidence>
<gene>
    <name evidence="3" type="ORF">KP004_20140</name>
</gene>
<dbReference type="CDD" id="cd16433">
    <property type="entry name" value="CheB"/>
    <property type="match status" value="1"/>
</dbReference>
<dbReference type="InterPro" id="IPR000673">
    <property type="entry name" value="Sig_transdc_resp-reg_Me-estase"/>
</dbReference>
<evidence type="ECO:0000256" key="1">
    <source>
        <dbReference type="PROSITE-ProRule" id="PRU00050"/>
    </source>
</evidence>